<keyword evidence="4 17" id="KW-0597">Phosphoprotein</keyword>
<dbReference type="InterPro" id="IPR005467">
    <property type="entry name" value="His_kinase_dom"/>
</dbReference>
<reference evidence="21" key="1">
    <citation type="journal article" date="2010" name="Nature">
        <title>The Dynamic genome of Hydra.</title>
        <authorList>
            <person name="Chapman J.A."/>
            <person name="Kirkness E.F."/>
            <person name="Simakov O."/>
            <person name="Hampson S.E."/>
            <person name="Mitros T."/>
            <person name="Weinmaier T."/>
            <person name="Rattei T."/>
            <person name="Balasubramanian P.G."/>
            <person name="Borman J."/>
            <person name="Busam D."/>
            <person name="Disbennett K."/>
            <person name="Pfannkoch C."/>
            <person name="Sumin N."/>
            <person name="Sutton G."/>
            <person name="Viswanathan L."/>
            <person name="Walenz B."/>
            <person name="Goodstein D.M."/>
            <person name="Hellsten U."/>
            <person name="Kawashima T."/>
            <person name="Prochnik S.E."/>
            <person name="Putnam N.H."/>
            <person name="Shu S."/>
            <person name="Blumberg B."/>
            <person name="Dana C.E."/>
            <person name="Gee L."/>
            <person name="Kibler D.F."/>
            <person name="Law L."/>
            <person name="Lindgens D."/>
            <person name="Martinez D.E."/>
            <person name="Peng J."/>
            <person name="Wigge P.A."/>
            <person name="Bertulat B."/>
            <person name="Guder C."/>
            <person name="Nakamura Y."/>
            <person name="Ozbek S."/>
            <person name="Watanabe H."/>
            <person name="Khalturin K."/>
            <person name="Hemmrich G."/>
            <person name="Franke A."/>
            <person name="Augustin R."/>
            <person name="Fraune S."/>
            <person name="Hayakawa E."/>
            <person name="Hayakawa S."/>
            <person name="Hirose M."/>
            <person name="Hwang J."/>
            <person name="Ikeo K."/>
            <person name="Nishimiya-Fujisawa C."/>
            <person name="Ogura A."/>
            <person name="Takahashi T."/>
            <person name="Steinmetz P.R."/>
            <person name="Zhang X."/>
            <person name="Aufschnaiter R."/>
            <person name="Eder M.K."/>
            <person name="Gorny A.K."/>
            <person name="Salvenmoser W."/>
            <person name="Heimberg A.M."/>
            <person name="Wheeler B.M."/>
            <person name="Peterson K.J."/>
            <person name="Boettger A."/>
            <person name="Tischler P."/>
            <person name="Wolf A."/>
            <person name="Gojobori T."/>
            <person name="Remington K.A."/>
            <person name="Strausberg R.L."/>
            <person name="Venter J."/>
            <person name="Technau U."/>
            <person name="Hobmayer B."/>
            <person name="Bosch T.C."/>
            <person name="Holstein T.W."/>
            <person name="Fujisawa T."/>
            <person name="Bode H.R."/>
            <person name="David C.N."/>
            <person name="Rokhsar D.S."/>
            <person name="Steele R.E."/>
        </authorList>
    </citation>
    <scope>NUCLEOTIDE SEQUENCE</scope>
</reference>
<dbReference type="SMART" id="SM00388">
    <property type="entry name" value="HisKA"/>
    <property type="match status" value="1"/>
</dbReference>
<proteinExistence type="predicted"/>
<keyword evidence="6" id="KW-0812">Transmembrane</keyword>
<evidence type="ECO:0000256" key="16">
    <source>
        <dbReference type="ARBA" id="ARBA00070152"/>
    </source>
</evidence>
<keyword evidence="8" id="KW-0547">Nucleotide-binding</keyword>
<dbReference type="PRINTS" id="PR00344">
    <property type="entry name" value="BCTRLSENSOR"/>
</dbReference>
<feature type="domain" description="Histidine kinase" evidence="19">
    <location>
        <begin position="117"/>
        <end position="333"/>
    </location>
</feature>
<dbReference type="FunFam" id="1.10.287.130:FF:000004">
    <property type="entry name" value="Ethylene receptor 1"/>
    <property type="match status" value="1"/>
</dbReference>
<evidence type="ECO:0000256" key="13">
    <source>
        <dbReference type="ARBA" id="ARBA00023026"/>
    </source>
</evidence>
<evidence type="ECO:0000256" key="6">
    <source>
        <dbReference type="ARBA" id="ARBA00022692"/>
    </source>
</evidence>
<dbReference type="SUPFAM" id="SSF52172">
    <property type="entry name" value="CheY-like"/>
    <property type="match status" value="1"/>
</dbReference>
<evidence type="ECO:0000256" key="18">
    <source>
        <dbReference type="SAM" id="MobiDB-lite"/>
    </source>
</evidence>
<accession>C9YCT2</accession>
<dbReference type="GO" id="GO:0000155">
    <property type="term" value="F:phosphorelay sensor kinase activity"/>
    <property type="evidence" value="ECO:0007669"/>
    <property type="project" value="InterPro"/>
</dbReference>
<keyword evidence="5 21" id="KW-0808">Transferase</keyword>
<name>C9YCT2_CURXX</name>
<dbReference type="EMBL" id="FN543105">
    <property type="protein sequence ID" value="CBA30748.1"/>
    <property type="molecule type" value="Genomic_DNA"/>
</dbReference>
<dbReference type="InterPro" id="IPR011006">
    <property type="entry name" value="CheY-like_superfamily"/>
</dbReference>
<feature type="region of interest" description="Disordered" evidence="18">
    <location>
        <begin position="1"/>
        <end position="45"/>
    </location>
</feature>
<evidence type="ECO:0000256" key="1">
    <source>
        <dbReference type="ARBA" id="ARBA00000085"/>
    </source>
</evidence>
<feature type="compositionally biased region" description="Polar residues" evidence="18">
    <location>
        <begin position="1"/>
        <end position="17"/>
    </location>
</feature>
<sequence>MPVRSPTSETRSTSLASTCRMGLSASNSATKPDCVTDSAAPPPLDPHAEALRRMQGRLDREKSARKQAEHLLEEKSLALFQANQVLEQRVSERTAELQAALVQAESANVAKSRFLAMMSHEIRTPMNGALGLTELLKSTPLNNEQAGYVDNILMAGNALLSLINDILDFSKIEAHQMELERIPFNPRQVVQDTLALFRTQAQAKGLVLHLDMDDHVPDHATGDPNRLRQVWMNLVGNALKFTSEGEVRIALLCTPEGLRCSVKDTGIGMSAEVMSQLFEPFKQGDSSISRKFGGTGLGLVICKALIDQMGADLQVQSTPGVGTEFSFTLSPAALGLSAPEAWTRPAEVAVEAAPAAHMDLSGLRILLVDDQPLNRLLARNQLKQLGCPPHKEAENGLLALERLREAEFDVVLMDMQMPEMDGITAAKALRAMPLTRQPLVIAMTANAYAEDRIACMEAGMDLFLSKPVQLDTLRQALNQAGALRAS</sequence>
<dbReference type="InterPro" id="IPR004358">
    <property type="entry name" value="Sig_transdc_His_kin-like_C"/>
</dbReference>
<evidence type="ECO:0000256" key="5">
    <source>
        <dbReference type="ARBA" id="ARBA00022679"/>
    </source>
</evidence>
<comment type="function">
    <text evidence="15">Member of the two-component regulatory system BvgS/BvgA. Phosphorylates BvgA via a four-step phosphorelay in response to environmental signals.</text>
</comment>
<dbReference type="PROSITE" id="PS50109">
    <property type="entry name" value="HIS_KIN"/>
    <property type="match status" value="1"/>
</dbReference>
<dbReference type="GO" id="GO:0016020">
    <property type="term" value="C:membrane"/>
    <property type="evidence" value="ECO:0007669"/>
    <property type="project" value="UniProtKB-SubCell"/>
</dbReference>
<comment type="catalytic activity">
    <reaction evidence="1">
        <text>ATP + protein L-histidine = ADP + protein N-phospho-L-histidine.</text>
        <dbReference type="EC" id="2.7.13.3"/>
    </reaction>
</comment>
<dbReference type="FunFam" id="3.30.565.10:FF:000010">
    <property type="entry name" value="Sensor histidine kinase RcsC"/>
    <property type="match status" value="1"/>
</dbReference>
<dbReference type="PROSITE" id="PS50110">
    <property type="entry name" value="RESPONSE_REGULATORY"/>
    <property type="match status" value="1"/>
</dbReference>
<evidence type="ECO:0000256" key="15">
    <source>
        <dbReference type="ARBA" id="ARBA00058004"/>
    </source>
</evidence>
<dbReference type="Gene3D" id="1.10.287.130">
    <property type="match status" value="1"/>
</dbReference>
<keyword evidence="9" id="KW-0418">Kinase</keyword>
<organism evidence="21">
    <name type="scientific">Curvibacter symbiont subsp. Hydra magnipapillata</name>
    <dbReference type="NCBI Taxonomy" id="667019"/>
    <lineage>
        <taxon>Bacteria</taxon>
        <taxon>Pseudomonadati</taxon>
        <taxon>Pseudomonadota</taxon>
        <taxon>Betaproteobacteria</taxon>
        <taxon>Burkholderiales</taxon>
        <taxon>Comamonadaceae</taxon>
        <taxon>Curvibacter</taxon>
    </lineage>
</organism>
<dbReference type="SUPFAM" id="SSF47384">
    <property type="entry name" value="Homodimeric domain of signal transducing histidine kinase"/>
    <property type="match status" value="1"/>
</dbReference>
<evidence type="ECO:0000256" key="4">
    <source>
        <dbReference type="ARBA" id="ARBA00022553"/>
    </source>
</evidence>
<dbReference type="InterPro" id="IPR003661">
    <property type="entry name" value="HisK_dim/P_dom"/>
</dbReference>
<feature type="modified residue" description="4-aspartylphosphate" evidence="17">
    <location>
        <position position="414"/>
    </location>
</feature>
<evidence type="ECO:0000256" key="11">
    <source>
        <dbReference type="ARBA" id="ARBA00022989"/>
    </source>
</evidence>
<evidence type="ECO:0000256" key="17">
    <source>
        <dbReference type="PROSITE-ProRule" id="PRU00169"/>
    </source>
</evidence>
<comment type="subcellular location">
    <subcellularLocation>
        <location evidence="2">Membrane</location>
    </subcellularLocation>
</comment>
<feature type="domain" description="Response regulatory" evidence="20">
    <location>
        <begin position="364"/>
        <end position="481"/>
    </location>
</feature>
<evidence type="ECO:0000256" key="12">
    <source>
        <dbReference type="ARBA" id="ARBA00023012"/>
    </source>
</evidence>
<evidence type="ECO:0000256" key="9">
    <source>
        <dbReference type="ARBA" id="ARBA00022777"/>
    </source>
</evidence>
<dbReference type="InterPro" id="IPR003594">
    <property type="entry name" value="HATPase_dom"/>
</dbReference>
<dbReference type="CDD" id="cd00082">
    <property type="entry name" value="HisKA"/>
    <property type="match status" value="1"/>
</dbReference>
<dbReference type="AlphaFoldDB" id="C9YCT2"/>
<dbReference type="SUPFAM" id="SSF55874">
    <property type="entry name" value="ATPase domain of HSP90 chaperone/DNA topoisomerase II/histidine kinase"/>
    <property type="match status" value="1"/>
</dbReference>
<dbReference type="Gene3D" id="3.30.565.10">
    <property type="entry name" value="Histidine kinase-like ATPase, C-terminal domain"/>
    <property type="match status" value="1"/>
</dbReference>
<evidence type="ECO:0000256" key="14">
    <source>
        <dbReference type="ARBA" id="ARBA00023136"/>
    </source>
</evidence>
<evidence type="ECO:0000256" key="10">
    <source>
        <dbReference type="ARBA" id="ARBA00022840"/>
    </source>
</evidence>
<dbReference type="Pfam" id="PF00512">
    <property type="entry name" value="HisKA"/>
    <property type="match status" value="1"/>
</dbReference>
<evidence type="ECO:0000259" key="20">
    <source>
        <dbReference type="PROSITE" id="PS50110"/>
    </source>
</evidence>
<evidence type="ECO:0000313" key="21">
    <source>
        <dbReference type="EMBL" id="CBA30748.1"/>
    </source>
</evidence>
<dbReference type="PANTHER" id="PTHR45339:SF1">
    <property type="entry name" value="HYBRID SIGNAL TRANSDUCTION HISTIDINE KINASE J"/>
    <property type="match status" value="1"/>
</dbReference>
<dbReference type="InterPro" id="IPR036097">
    <property type="entry name" value="HisK_dim/P_sf"/>
</dbReference>
<dbReference type="SMART" id="SM00387">
    <property type="entry name" value="HATPase_c"/>
    <property type="match status" value="1"/>
</dbReference>
<evidence type="ECO:0000256" key="2">
    <source>
        <dbReference type="ARBA" id="ARBA00004370"/>
    </source>
</evidence>
<dbReference type="EC" id="2.7.13.3" evidence="3"/>
<dbReference type="CDD" id="cd16922">
    <property type="entry name" value="HATPase_EvgS-ArcB-TorS-like"/>
    <property type="match status" value="1"/>
</dbReference>
<gene>
    <name evidence="21" type="ORF">Csp_C25110</name>
</gene>
<dbReference type="InterPro" id="IPR001789">
    <property type="entry name" value="Sig_transdc_resp-reg_receiver"/>
</dbReference>
<dbReference type="CDD" id="cd17546">
    <property type="entry name" value="REC_hyHK_CKI1_RcsC-like"/>
    <property type="match status" value="1"/>
</dbReference>
<keyword evidence="10" id="KW-0067">ATP-binding</keyword>
<dbReference type="Pfam" id="PF00072">
    <property type="entry name" value="Response_reg"/>
    <property type="match status" value="1"/>
</dbReference>
<keyword evidence="12" id="KW-0902">Two-component regulatory system</keyword>
<dbReference type="SMART" id="SM00448">
    <property type="entry name" value="REC"/>
    <property type="match status" value="1"/>
</dbReference>
<dbReference type="Gene3D" id="3.40.50.2300">
    <property type="match status" value="1"/>
</dbReference>
<keyword evidence="14" id="KW-0472">Membrane</keyword>
<evidence type="ECO:0000259" key="19">
    <source>
        <dbReference type="PROSITE" id="PS50109"/>
    </source>
</evidence>
<keyword evidence="11" id="KW-1133">Transmembrane helix</keyword>
<evidence type="ECO:0000256" key="3">
    <source>
        <dbReference type="ARBA" id="ARBA00012438"/>
    </source>
</evidence>
<dbReference type="GO" id="GO:0005524">
    <property type="term" value="F:ATP binding"/>
    <property type="evidence" value="ECO:0007669"/>
    <property type="project" value="UniProtKB-KW"/>
</dbReference>
<evidence type="ECO:0000256" key="7">
    <source>
        <dbReference type="ARBA" id="ARBA00022729"/>
    </source>
</evidence>
<keyword evidence="13" id="KW-0843">Virulence</keyword>
<dbReference type="PANTHER" id="PTHR45339">
    <property type="entry name" value="HYBRID SIGNAL TRANSDUCTION HISTIDINE KINASE J"/>
    <property type="match status" value="1"/>
</dbReference>
<dbReference type="InterPro" id="IPR036890">
    <property type="entry name" value="HATPase_C_sf"/>
</dbReference>
<keyword evidence="7" id="KW-0732">Signal</keyword>
<dbReference type="Pfam" id="PF02518">
    <property type="entry name" value="HATPase_c"/>
    <property type="match status" value="1"/>
</dbReference>
<evidence type="ECO:0000256" key="8">
    <source>
        <dbReference type="ARBA" id="ARBA00022741"/>
    </source>
</evidence>
<protein>
    <recommendedName>
        <fullName evidence="16">Virulence sensor protein BvgS</fullName>
        <ecNumber evidence="3">2.7.13.3</ecNumber>
    </recommendedName>
</protein>